<organism evidence="1 2">
    <name type="scientific">Henosepilachna vigintioctopunctata</name>
    <dbReference type="NCBI Taxonomy" id="420089"/>
    <lineage>
        <taxon>Eukaryota</taxon>
        <taxon>Metazoa</taxon>
        <taxon>Ecdysozoa</taxon>
        <taxon>Arthropoda</taxon>
        <taxon>Hexapoda</taxon>
        <taxon>Insecta</taxon>
        <taxon>Pterygota</taxon>
        <taxon>Neoptera</taxon>
        <taxon>Endopterygota</taxon>
        <taxon>Coleoptera</taxon>
        <taxon>Polyphaga</taxon>
        <taxon>Cucujiformia</taxon>
        <taxon>Coccinelloidea</taxon>
        <taxon>Coccinellidae</taxon>
        <taxon>Epilachninae</taxon>
        <taxon>Epilachnini</taxon>
        <taxon>Henosepilachna</taxon>
    </lineage>
</organism>
<dbReference type="EMBL" id="JARQZJ010000004">
    <property type="protein sequence ID" value="KAK9870996.1"/>
    <property type="molecule type" value="Genomic_DNA"/>
</dbReference>
<dbReference type="AlphaFoldDB" id="A0AAW1TS76"/>
<comment type="caution">
    <text evidence="1">The sequence shown here is derived from an EMBL/GenBank/DDBJ whole genome shotgun (WGS) entry which is preliminary data.</text>
</comment>
<proteinExistence type="predicted"/>
<gene>
    <name evidence="1" type="ORF">WA026_009957</name>
</gene>
<keyword evidence="2" id="KW-1185">Reference proteome</keyword>
<accession>A0AAW1TS76</accession>
<evidence type="ECO:0000313" key="1">
    <source>
        <dbReference type="EMBL" id="KAK9870996.1"/>
    </source>
</evidence>
<dbReference type="Proteomes" id="UP001431783">
    <property type="component" value="Unassembled WGS sequence"/>
</dbReference>
<evidence type="ECO:0000313" key="2">
    <source>
        <dbReference type="Proteomes" id="UP001431783"/>
    </source>
</evidence>
<protein>
    <submittedName>
        <fullName evidence="1">Uncharacterized protein</fullName>
    </submittedName>
</protein>
<name>A0AAW1TS76_9CUCU</name>
<reference evidence="1 2" key="1">
    <citation type="submission" date="2023-03" db="EMBL/GenBank/DDBJ databases">
        <title>Genome insight into feeding habits of ladybird beetles.</title>
        <authorList>
            <person name="Li H.-S."/>
            <person name="Huang Y.-H."/>
            <person name="Pang H."/>
        </authorList>
    </citation>
    <scope>NUCLEOTIDE SEQUENCE [LARGE SCALE GENOMIC DNA]</scope>
    <source>
        <strain evidence="1">SYSU_2023b</strain>
        <tissue evidence="1">Whole body</tissue>
    </source>
</reference>
<sequence>MSKIVFLKQSIKALKAINEWQKNISVYNFLLKVRYPLYASAVGLVGFAYARRDYWMPNTEEMRKGLQYQSPIAVEIFSALRAETRKKLVEEMMSKQKATS</sequence>